<proteinExistence type="predicted"/>
<dbReference type="RefSeq" id="WP_199113059.1">
    <property type="nucleotide sequence ID" value="NZ_JAELVQ010000002.1"/>
</dbReference>
<sequence>MLITTASFTVQKRYCHDDLIGVTVFSHMDECNEKTVGVTSSHSERVKCCKDEIDFFKGQDTIKNPSDNDYQYVQKLVVTAFVYVYENLFTSLPQQITLFRDYAPPDIILDRQALHQVFLI</sequence>
<evidence type="ECO:0000313" key="2">
    <source>
        <dbReference type="Proteomes" id="UP000610931"/>
    </source>
</evidence>
<evidence type="ECO:0000313" key="1">
    <source>
        <dbReference type="EMBL" id="MBJ6367001.1"/>
    </source>
</evidence>
<gene>
    <name evidence="1" type="ORF">JF259_02760</name>
</gene>
<comment type="caution">
    <text evidence="1">The sequence shown here is derived from an EMBL/GenBank/DDBJ whole genome shotgun (WGS) entry which is preliminary data.</text>
</comment>
<dbReference type="Pfam" id="PF26622">
    <property type="entry name" value="DUF8199"/>
    <property type="match status" value="1"/>
</dbReference>
<reference evidence="1" key="1">
    <citation type="submission" date="2020-12" db="EMBL/GenBank/DDBJ databases">
        <title>Snuella sp. nov., isolated from sediment in Incheon.</title>
        <authorList>
            <person name="Kim W."/>
        </authorList>
    </citation>
    <scope>NUCLEOTIDE SEQUENCE</scope>
    <source>
        <strain evidence="1">CAU 1569</strain>
    </source>
</reference>
<protein>
    <submittedName>
        <fullName evidence="1">Uncharacterized protein</fullName>
    </submittedName>
</protein>
<dbReference type="AlphaFoldDB" id="A0A8J7LXM6"/>
<dbReference type="InterPro" id="IPR058060">
    <property type="entry name" value="HYC_CC_PP"/>
</dbReference>
<name>A0A8J7LXM6_9FLAO</name>
<accession>A0A8J7LXM6</accession>
<dbReference type="NCBIfam" id="NF047658">
    <property type="entry name" value="HYC_CC_PP"/>
    <property type="match status" value="1"/>
</dbReference>
<dbReference type="EMBL" id="JAELVQ010000002">
    <property type="protein sequence ID" value="MBJ6367001.1"/>
    <property type="molecule type" value="Genomic_DNA"/>
</dbReference>
<keyword evidence="2" id="KW-1185">Reference proteome</keyword>
<organism evidence="1 2">
    <name type="scientific">Snuella sedimenti</name>
    <dbReference type="NCBI Taxonomy" id="2798802"/>
    <lineage>
        <taxon>Bacteria</taxon>
        <taxon>Pseudomonadati</taxon>
        <taxon>Bacteroidota</taxon>
        <taxon>Flavobacteriia</taxon>
        <taxon>Flavobacteriales</taxon>
        <taxon>Flavobacteriaceae</taxon>
        <taxon>Snuella</taxon>
    </lineage>
</organism>
<dbReference type="InterPro" id="IPR058512">
    <property type="entry name" value="DUF8199"/>
</dbReference>
<dbReference type="Proteomes" id="UP000610931">
    <property type="component" value="Unassembled WGS sequence"/>
</dbReference>